<dbReference type="Proteomes" id="UP000559256">
    <property type="component" value="Unassembled WGS sequence"/>
</dbReference>
<evidence type="ECO:0000256" key="1">
    <source>
        <dbReference type="SAM" id="MobiDB-lite"/>
    </source>
</evidence>
<feature type="region of interest" description="Disordered" evidence="1">
    <location>
        <begin position="187"/>
        <end position="223"/>
    </location>
</feature>
<evidence type="ECO:0000313" key="2">
    <source>
        <dbReference type="EMBL" id="KAF5364766.1"/>
    </source>
</evidence>
<dbReference type="AlphaFoldDB" id="A0A8H5GHA2"/>
<accession>A0A8H5GHA2</accession>
<feature type="compositionally biased region" description="Pro residues" evidence="1">
    <location>
        <begin position="99"/>
        <end position="114"/>
    </location>
</feature>
<comment type="caution">
    <text evidence="2">The sequence shown here is derived from an EMBL/GenBank/DDBJ whole genome shotgun (WGS) entry which is preliminary data.</text>
</comment>
<gene>
    <name evidence="2" type="ORF">D9758_009342</name>
</gene>
<dbReference type="EMBL" id="JAACJM010000031">
    <property type="protein sequence ID" value="KAF5364766.1"/>
    <property type="molecule type" value="Genomic_DNA"/>
</dbReference>
<organism evidence="2 3">
    <name type="scientific">Tetrapyrgos nigripes</name>
    <dbReference type="NCBI Taxonomy" id="182062"/>
    <lineage>
        <taxon>Eukaryota</taxon>
        <taxon>Fungi</taxon>
        <taxon>Dikarya</taxon>
        <taxon>Basidiomycota</taxon>
        <taxon>Agaricomycotina</taxon>
        <taxon>Agaricomycetes</taxon>
        <taxon>Agaricomycetidae</taxon>
        <taxon>Agaricales</taxon>
        <taxon>Marasmiineae</taxon>
        <taxon>Marasmiaceae</taxon>
        <taxon>Tetrapyrgos</taxon>
    </lineage>
</organism>
<reference evidence="2 3" key="1">
    <citation type="journal article" date="2020" name="ISME J.">
        <title>Uncovering the hidden diversity of litter-decomposition mechanisms in mushroom-forming fungi.</title>
        <authorList>
            <person name="Floudas D."/>
            <person name="Bentzer J."/>
            <person name="Ahren D."/>
            <person name="Johansson T."/>
            <person name="Persson P."/>
            <person name="Tunlid A."/>
        </authorList>
    </citation>
    <scope>NUCLEOTIDE SEQUENCE [LARGE SCALE GENOMIC DNA]</scope>
    <source>
        <strain evidence="2 3">CBS 291.85</strain>
    </source>
</reference>
<proteinExistence type="predicted"/>
<sequence>MSSPRTRNQARKDAQRLAQNVQAPALDVIHEESTTTDRQSKKNGNNECRGRAHLKSTILRSPFDLQKPTGGTRQAAGGVPVASSRLSQTARNTAASRSPRPPSPIPSPTSPPASPRTGTNLLFRAVEARDSRSQGLKRNFTPAQPLDRAPPTPKAPKRDRNSFGRAAPLGMVQEVSEDAAEEGVHVFGVGVKPPGPVRPPRRELEFLDEKERPDFRQTRSSVF</sequence>
<dbReference type="OrthoDB" id="3115065at2759"/>
<keyword evidence="3" id="KW-1185">Reference proteome</keyword>
<feature type="compositionally biased region" description="Basic and acidic residues" evidence="1">
    <location>
        <begin position="200"/>
        <end position="217"/>
    </location>
</feature>
<protein>
    <submittedName>
        <fullName evidence="2">Uncharacterized protein</fullName>
    </submittedName>
</protein>
<evidence type="ECO:0000313" key="3">
    <source>
        <dbReference type="Proteomes" id="UP000559256"/>
    </source>
</evidence>
<feature type="compositionally biased region" description="Basic and acidic residues" evidence="1">
    <location>
        <begin position="28"/>
        <end position="40"/>
    </location>
</feature>
<feature type="compositionally biased region" description="Low complexity" evidence="1">
    <location>
        <begin position="89"/>
        <end position="98"/>
    </location>
</feature>
<name>A0A8H5GHA2_9AGAR</name>
<feature type="region of interest" description="Disordered" evidence="1">
    <location>
        <begin position="1"/>
        <end position="163"/>
    </location>
</feature>